<evidence type="ECO:0000256" key="4">
    <source>
        <dbReference type="ARBA" id="ARBA00022989"/>
    </source>
</evidence>
<dbReference type="RefSeq" id="WP_006057012.1">
    <property type="nucleotide sequence ID" value="NZ_RZHH01000002.1"/>
</dbReference>
<dbReference type="Pfam" id="PF00528">
    <property type="entry name" value="BPD_transp_1"/>
    <property type="match status" value="1"/>
</dbReference>
<dbReference type="InterPro" id="IPR035906">
    <property type="entry name" value="MetI-like_sf"/>
</dbReference>
<feature type="transmembrane region" description="Helical" evidence="7">
    <location>
        <begin position="71"/>
        <end position="92"/>
    </location>
</feature>
<sequence>MSAPPTADVGTGRSSAFETLPRGSLVVAFAVVQLVAFAATYTAGIPTVYAGFALLSVFGAAVAANEGVFGVTIAVLGSVLLLAVGLPLAMFVARQRPSLILERALDPDVHRMLYLSVYAPLLAALVSVIFGVPLALALSRGFPGRTLVASLVDLPLVVPHSAAGIIVLFGFGRGGAFPQLTVLGTVTGMVLAMVFVSAPYAVNSAREAFEAVDDRLEYASRIHGASRFETFRRVTGPLAVRGIVTGGVLAWARSVSEFGAVAIVAYSVRFFYPPAGREVTSQHAPVFIRKAYLTGGLDQSGAVTFLLLLVSTAVFLIIRWLAADTTRTGGIR</sequence>
<protein>
    <submittedName>
        <fullName evidence="9">ABC transporter permease subunit</fullName>
    </submittedName>
</protein>
<evidence type="ECO:0000256" key="5">
    <source>
        <dbReference type="ARBA" id="ARBA00023032"/>
    </source>
</evidence>
<organism evidence="9 10">
    <name type="scientific">Halogeometricum borinquense</name>
    <dbReference type="NCBI Taxonomy" id="60847"/>
    <lineage>
        <taxon>Archaea</taxon>
        <taxon>Methanobacteriati</taxon>
        <taxon>Methanobacteriota</taxon>
        <taxon>Stenosarchaea group</taxon>
        <taxon>Halobacteria</taxon>
        <taxon>Halobacteriales</taxon>
        <taxon>Haloferacaceae</taxon>
        <taxon>Halogeometricum</taxon>
    </lineage>
</organism>
<reference evidence="9 10" key="1">
    <citation type="submission" date="2018-12" db="EMBL/GenBank/DDBJ databases">
        <title>Genome analysis provides insights into bioremediation potentialities of Halogeometricum borinquense strain N11.</title>
        <authorList>
            <person name="Najjari A."/>
            <person name="Youssef N."/>
            <person name="Fhoula I."/>
            <person name="Ben Dhia O."/>
            <person name="Mahjoubi M."/>
            <person name="Ouzari H.I."/>
            <person name="Cherif A."/>
        </authorList>
    </citation>
    <scope>NUCLEOTIDE SEQUENCE [LARGE SCALE GENOMIC DNA]</scope>
    <source>
        <strain evidence="9 10">N11</strain>
    </source>
</reference>
<dbReference type="InterPro" id="IPR005667">
    <property type="entry name" value="Sulph_transpt2"/>
</dbReference>
<dbReference type="PROSITE" id="PS50928">
    <property type="entry name" value="ABC_TM1"/>
    <property type="match status" value="1"/>
</dbReference>
<keyword evidence="3 7" id="KW-0812">Transmembrane</keyword>
<evidence type="ECO:0000256" key="6">
    <source>
        <dbReference type="ARBA" id="ARBA00023136"/>
    </source>
</evidence>
<accession>A0A482TJF6</accession>
<keyword evidence="2 7" id="KW-0813">Transport</keyword>
<dbReference type="CDD" id="cd06261">
    <property type="entry name" value="TM_PBP2"/>
    <property type="match status" value="1"/>
</dbReference>
<feature type="transmembrane region" description="Helical" evidence="7">
    <location>
        <begin position="113"/>
        <end position="136"/>
    </location>
</feature>
<feature type="domain" description="ABC transmembrane type-1" evidence="8">
    <location>
        <begin position="113"/>
        <end position="318"/>
    </location>
</feature>
<feature type="transmembrane region" description="Helical" evidence="7">
    <location>
        <begin position="180"/>
        <end position="202"/>
    </location>
</feature>
<feature type="transmembrane region" description="Helical" evidence="7">
    <location>
        <begin position="20"/>
        <end position="41"/>
    </location>
</feature>
<evidence type="ECO:0000256" key="7">
    <source>
        <dbReference type="RuleBase" id="RU363032"/>
    </source>
</evidence>
<keyword evidence="6 7" id="KW-0472">Membrane</keyword>
<evidence type="ECO:0000256" key="3">
    <source>
        <dbReference type="ARBA" id="ARBA00022692"/>
    </source>
</evidence>
<gene>
    <name evidence="9" type="ORF">ELS19_05665</name>
</gene>
<dbReference type="EMBL" id="RZHH01000002">
    <property type="protein sequence ID" value="RYJ13501.1"/>
    <property type="molecule type" value="Genomic_DNA"/>
</dbReference>
<dbReference type="PANTHER" id="PTHR30406:SF8">
    <property type="entry name" value="SULFATE TRANSPORT SYSTEM PERMEASE PROTEIN CYST"/>
    <property type="match status" value="1"/>
</dbReference>
<dbReference type="PANTHER" id="PTHR30406">
    <property type="entry name" value="SULFATE TRANSPORT SYSTEM PERMEASE PROTEIN"/>
    <property type="match status" value="1"/>
</dbReference>
<dbReference type="SUPFAM" id="SSF161098">
    <property type="entry name" value="MetI-like"/>
    <property type="match status" value="1"/>
</dbReference>
<dbReference type="InterPro" id="IPR000515">
    <property type="entry name" value="MetI-like"/>
</dbReference>
<proteinExistence type="inferred from homology"/>
<dbReference type="GeneID" id="9993787"/>
<dbReference type="GO" id="GO:0005886">
    <property type="term" value="C:plasma membrane"/>
    <property type="evidence" value="ECO:0007669"/>
    <property type="project" value="UniProtKB-SubCell"/>
</dbReference>
<comment type="subcellular location">
    <subcellularLocation>
        <location evidence="7">Cell membrane</location>
        <topology evidence="7">Multi-pass membrane protein</topology>
    </subcellularLocation>
    <subcellularLocation>
        <location evidence="1">Membrane</location>
        <topology evidence="1">Multi-pass membrane protein</topology>
    </subcellularLocation>
</comment>
<keyword evidence="4 7" id="KW-1133">Transmembrane helix</keyword>
<comment type="similarity">
    <text evidence="7">Belongs to the binding-protein-dependent transport system permease family.</text>
</comment>
<dbReference type="Proteomes" id="UP000294028">
    <property type="component" value="Unassembled WGS sequence"/>
</dbReference>
<dbReference type="AlphaFoldDB" id="A0A482TJF6"/>
<feature type="transmembrane region" description="Helical" evidence="7">
    <location>
        <begin position="148"/>
        <end position="171"/>
    </location>
</feature>
<comment type="caution">
    <text evidence="9">The sequence shown here is derived from an EMBL/GenBank/DDBJ whole genome shotgun (WGS) entry which is preliminary data.</text>
</comment>
<evidence type="ECO:0000259" key="8">
    <source>
        <dbReference type="PROSITE" id="PS50928"/>
    </source>
</evidence>
<name>A0A482TJF6_9EURY</name>
<evidence type="ECO:0000313" key="10">
    <source>
        <dbReference type="Proteomes" id="UP000294028"/>
    </source>
</evidence>
<evidence type="ECO:0000256" key="2">
    <source>
        <dbReference type="ARBA" id="ARBA00022448"/>
    </source>
</evidence>
<feature type="transmembrane region" description="Helical" evidence="7">
    <location>
        <begin position="302"/>
        <end position="322"/>
    </location>
</feature>
<dbReference type="GO" id="GO:0015419">
    <property type="term" value="F:ABC-type sulfate transporter activity"/>
    <property type="evidence" value="ECO:0007669"/>
    <property type="project" value="InterPro"/>
</dbReference>
<keyword evidence="5" id="KW-0764">Sulfate transport</keyword>
<evidence type="ECO:0000256" key="1">
    <source>
        <dbReference type="ARBA" id="ARBA00004141"/>
    </source>
</evidence>
<dbReference type="Gene3D" id="1.10.3720.10">
    <property type="entry name" value="MetI-like"/>
    <property type="match status" value="1"/>
</dbReference>
<evidence type="ECO:0000313" key="9">
    <source>
        <dbReference type="EMBL" id="RYJ13501.1"/>
    </source>
</evidence>